<dbReference type="PROSITE" id="PS50863">
    <property type="entry name" value="B3"/>
    <property type="match status" value="2"/>
</dbReference>
<evidence type="ECO:0000256" key="4">
    <source>
        <dbReference type="ARBA" id="ARBA00023163"/>
    </source>
</evidence>
<feature type="domain" description="TF-B3" evidence="7">
    <location>
        <begin position="300"/>
        <end position="397"/>
    </location>
</feature>
<evidence type="ECO:0000256" key="2">
    <source>
        <dbReference type="ARBA" id="ARBA00023015"/>
    </source>
</evidence>
<evidence type="ECO:0000256" key="3">
    <source>
        <dbReference type="ARBA" id="ARBA00023125"/>
    </source>
</evidence>
<reference evidence="8" key="1">
    <citation type="submission" date="2023-07" db="EMBL/GenBank/DDBJ databases">
        <title>A chromosome-level genome assembly of Lolium multiflorum.</title>
        <authorList>
            <person name="Chen Y."/>
            <person name="Copetti D."/>
            <person name="Kolliker R."/>
            <person name="Studer B."/>
        </authorList>
    </citation>
    <scope>NUCLEOTIDE SEQUENCE</scope>
    <source>
        <strain evidence="8">02402/16</strain>
        <tissue evidence="8">Leaf</tissue>
    </source>
</reference>
<evidence type="ECO:0000256" key="5">
    <source>
        <dbReference type="ARBA" id="ARBA00023242"/>
    </source>
</evidence>
<name>A0AAD8WML7_LOLMU</name>
<proteinExistence type="predicted"/>
<comment type="caution">
    <text evidence="8">The sequence shown here is derived from an EMBL/GenBank/DDBJ whole genome shotgun (WGS) entry which is preliminary data.</text>
</comment>
<protein>
    <recommendedName>
        <fullName evidence="7">TF-B3 domain-containing protein</fullName>
    </recommendedName>
</protein>
<keyword evidence="3" id="KW-0238">DNA-binding</keyword>
<keyword evidence="9" id="KW-1185">Reference proteome</keyword>
<accession>A0AAD8WML7</accession>
<dbReference type="PANTHER" id="PTHR31391">
    <property type="entry name" value="B3 DOMAIN-CONTAINING PROTEIN OS11G0197600-RELATED"/>
    <property type="match status" value="1"/>
</dbReference>
<gene>
    <name evidence="8" type="ORF">QYE76_056208</name>
</gene>
<dbReference type="CDD" id="cd10017">
    <property type="entry name" value="B3_DNA"/>
    <property type="match status" value="3"/>
</dbReference>
<evidence type="ECO:0000259" key="7">
    <source>
        <dbReference type="PROSITE" id="PS50863"/>
    </source>
</evidence>
<evidence type="ECO:0000313" key="8">
    <source>
        <dbReference type="EMBL" id="KAK1668049.1"/>
    </source>
</evidence>
<organism evidence="8 9">
    <name type="scientific">Lolium multiflorum</name>
    <name type="common">Italian ryegrass</name>
    <name type="synonym">Lolium perenne subsp. multiflorum</name>
    <dbReference type="NCBI Taxonomy" id="4521"/>
    <lineage>
        <taxon>Eukaryota</taxon>
        <taxon>Viridiplantae</taxon>
        <taxon>Streptophyta</taxon>
        <taxon>Embryophyta</taxon>
        <taxon>Tracheophyta</taxon>
        <taxon>Spermatophyta</taxon>
        <taxon>Magnoliopsida</taxon>
        <taxon>Liliopsida</taxon>
        <taxon>Poales</taxon>
        <taxon>Poaceae</taxon>
        <taxon>BOP clade</taxon>
        <taxon>Pooideae</taxon>
        <taxon>Poodae</taxon>
        <taxon>Poeae</taxon>
        <taxon>Poeae Chloroplast Group 2 (Poeae type)</taxon>
        <taxon>Loliodinae</taxon>
        <taxon>Loliinae</taxon>
        <taxon>Lolium</taxon>
    </lineage>
</organism>
<evidence type="ECO:0000313" key="9">
    <source>
        <dbReference type="Proteomes" id="UP001231189"/>
    </source>
</evidence>
<keyword evidence="5" id="KW-0539">Nucleus</keyword>
<dbReference type="Proteomes" id="UP001231189">
    <property type="component" value="Unassembled WGS sequence"/>
</dbReference>
<keyword evidence="4" id="KW-0804">Transcription</keyword>
<dbReference type="PANTHER" id="PTHR31391:SF109">
    <property type="entry name" value="TF-B3 DOMAIN-CONTAINING PROTEIN"/>
    <property type="match status" value="1"/>
</dbReference>
<feature type="region of interest" description="Disordered" evidence="6">
    <location>
        <begin position="225"/>
        <end position="255"/>
    </location>
</feature>
<dbReference type="SUPFAM" id="SSF101936">
    <property type="entry name" value="DNA-binding pseudobarrel domain"/>
    <property type="match status" value="3"/>
</dbReference>
<feature type="domain" description="TF-B3" evidence="7">
    <location>
        <begin position="11"/>
        <end position="104"/>
    </location>
</feature>
<dbReference type="SMART" id="SM01019">
    <property type="entry name" value="B3"/>
    <property type="match status" value="3"/>
</dbReference>
<dbReference type="GO" id="GO:0005634">
    <property type="term" value="C:nucleus"/>
    <property type="evidence" value="ECO:0007669"/>
    <property type="project" value="UniProtKB-SubCell"/>
</dbReference>
<sequence length="399" mass="45613">MSNPCECCQSKLRFIRQINGNFMHSMVIPHWFVNYFGGKIPGTVKLEAPDGNTYDVRVTKNMNRTILKSGWAEFVDANQIDENYSLMFQYLGNAHFVVTIFDSNDKVGPQYHHVPFQVIRKDYALVHFPRESQTITLQVPRKSKDWQCNLRVKPDGQSNLRLGNFVRDNSVREGDVCIFQPMTQVKASRFTIMVHLLHRESIGHSPGGRTGNHGRTQANDLTARVKEEAASDGEEISSPGSEDHGSSDNSEGSFEPLFMMSDRQTLTEAQEMKVVEKVEAIESALPIYVAIMSGYNVRRRNSGISLGFGTRYVSRYLEKKYATGHGKRNVISLVLQREGKNKTWYTELRRKSGRTMIMKGWASFARGNSLREDDLCLFKLMENKKALKMMVYIIRREKC</sequence>
<dbReference type="EMBL" id="JAUUTY010000003">
    <property type="protein sequence ID" value="KAK1668049.1"/>
    <property type="molecule type" value="Genomic_DNA"/>
</dbReference>
<dbReference type="Pfam" id="PF02362">
    <property type="entry name" value="B3"/>
    <property type="match status" value="2"/>
</dbReference>
<comment type="subcellular location">
    <subcellularLocation>
        <location evidence="1">Nucleus</location>
    </subcellularLocation>
</comment>
<dbReference type="GO" id="GO:0003677">
    <property type="term" value="F:DNA binding"/>
    <property type="evidence" value="ECO:0007669"/>
    <property type="project" value="UniProtKB-KW"/>
</dbReference>
<evidence type="ECO:0000256" key="1">
    <source>
        <dbReference type="ARBA" id="ARBA00004123"/>
    </source>
</evidence>
<keyword evidence="2" id="KW-0805">Transcription regulation</keyword>
<evidence type="ECO:0000256" key="6">
    <source>
        <dbReference type="SAM" id="MobiDB-lite"/>
    </source>
</evidence>
<dbReference type="Gene3D" id="2.40.330.10">
    <property type="entry name" value="DNA-binding pseudobarrel domain"/>
    <property type="match status" value="3"/>
</dbReference>
<dbReference type="InterPro" id="IPR003340">
    <property type="entry name" value="B3_DNA-bd"/>
</dbReference>
<dbReference type="AlphaFoldDB" id="A0AAD8WML7"/>
<dbReference type="InterPro" id="IPR044837">
    <property type="entry name" value="REM16-like"/>
</dbReference>
<dbReference type="InterPro" id="IPR015300">
    <property type="entry name" value="DNA-bd_pseudobarrel_sf"/>
</dbReference>